<sequence length="159" mass="17705">MKRIALLMVLALSLYSCETDDDGPNLNFAIAEITGTDLPEYFEIGESYDLEVAYELPNACHKFSNFSVNQYIAEETDSTFVIEIAALTSYDANITDCTEEGELTDSRTITDLRITSEDYNNYQFKLLTGEDEDGEAEFLIIDVPVGEPGPTTPQENTNT</sequence>
<dbReference type="OrthoDB" id="893802at2"/>
<accession>A0A0Q9Z4F9</accession>
<dbReference type="RefSeq" id="WP_057482423.1">
    <property type="nucleotide sequence ID" value="NZ_BMWR01000004.1"/>
</dbReference>
<organism evidence="1 2">
    <name type="scientific">Salegentibacter mishustinae</name>
    <dbReference type="NCBI Taxonomy" id="270918"/>
    <lineage>
        <taxon>Bacteria</taxon>
        <taxon>Pseudomonadati</taxon>
        <taxon>Bacteroidota</taxon>
        <taxon>Flavobacteriia</taxon>
        <taxon>Flavobacteriales</taxon>
        <taxon>Flavobacteriaceae</taxon>
        <taxon>Salegentibacter</taxon>
    </lineage>
</organism>
<dbReference type="Proteomes" id="UP000051643">
    <property type="component" value="Unassembled WGS sequence"/>
</dbReference>
<evidence type="ECO:0000313" key="2">
    <source>
        <dbReference type="Proteomes" id="UP000051643"/>
    </source>
</evidence>
<dbReference type="PROSITE" id="PS51257">
    <property type="entry name" value="PROKAR_LIPOPROTEIN"/>
    <property type="match status" value="1"/>
</dbReference>
<comment type="caution">
    <text evidence="1">The sequence shown here is derived from an EMBL/GenBank/DDBJ whole genome shotgun (WGS) entry which is preliminary data.</text>
</comment>
<proteinExistence type="predicted"/>
<dbReference type="STRING" id="270918.APR42_08315"/>
<dbReference type="AlphaFoldDB" id="A0A0Q9Z4F9"/>
<gene>
    <name evidence="1" type="ORF">APR42_08315</name>
</gene>
<keyword evidence="2" id="KW-1185">Reference proteome</keyword>
<name>A0A0Q9Z4F9_9FLAO</name>
<reference evidence="1" key="1">
    <citation type="submission" date="2015-10" db="EMBL/GenBank/DDBJ databases">
        <title>Draft genome sequence of Salegentibacter mishustinae KCTC 12263.</title>
        <authorList>
            <person name="Lin W."/>
            <person name="Zheng Q."/>
        </authorList>
    </citation>
    <scope>NUCLEOTIDE SEQUENCE [LARGE SCALE GENOMIC DNA]</scope>
    <source>
        <strain evidence="1">KCTC 12263</strain>
    </source>
</reference>
<evidence type="ECO:0000313" key="1">
    <source>
        <dbReference type="EMBL" id="KRG27749.1"/>
    </source>
</evidence>
<dbReference type="EMBL" id="LKTP01000034">
    <property type="protein sequence ID" value="KRG27749.1"/>
    <property type="molecule type" value="Genomic_DNA"/>
</dbReference>
<protein>
    <submittedName>
        <fullName evidence="1">Uncharacterized protein</fullName>
    </submittedName>
</protein>